<reference evidence="3" key="1">
    <citation type="submission" date="2023-07" db="EMBL/GenBank/DDBJ databases">
        <title>Zobellia barbeyronii sp. nov., a new marine flavobacterium, isolated from green and red algae.</title>
        <authorList>
            <person name="Nedashkovskaya O.I."/>
            <person name="Otstavnykh N."/>
            <person name="Zhukova N."/>
            <person name="Guzev K."/>
            <person name="Chausova V."/>
            <person name="Tekutyeva L."/>
            <person name="Mikhailov V."/>
            <person name="Isaeva M."/>
        </authorList>
    </citation>
    <scope>NUCLEOTIDE SEQUENCE [LARGE SCALE GENOMIC DNA]</scope>
    <source>
        <strain evidence="3">KMM 6746</strain>
    </source>
</reference>
<gene>
    <name evidence="2" type="ORF">HW347_02435</name>
</gene>
<evidence type="ECO:0000313" key="2">
    <source>
        <dbReference type="EMBL" id="MBT2160103.1"/>
    </source>
</evidence>
<dbReference type="PROSITE" id="PS51257">
    <property type="entry name" value="PROKAR_LIPOPROTEIN"/>
    <property type="match status" value="1"/>
</dbReference>
<accession>A0ABS5W9L1</accession>
<evidence type="ECO:0000259" key="1">
    <source>
        <dbReference type="Pfam" id="PF13648"/>
    </source>
</evidence>
<feature type="domain" description="Lipocalin-like" evidence="1">
    <location>
        <begin position="30"/>
        <end position="108"/>
    </location>
</feature>
<comment type="caution">
    <text evidence="2">The sequence shown here is derived from an EMBL/GenBank/DDBJ whole genome shotgun (WGS) entry which is preliminary data.</text>
</comment>
<dbReference type="Proteomes" id="UP000740413">
    <property type="component" value="Unassembled WGS sequence"/>
</dbReference>
<organism evidence="2 3">
    <name type="scientific">Zobellia barbeyronii</name>
    <dbReference type="NCBI Taxonomy" id="2748009"/>
    <lineage>
        <taxon>Bacteria</taxon>
        <taxon>Pseudomonadati</taxon>
        <taxon>Bacteroidota</taxon>
        <taxon>Flavobacteriia</taxon>
        <taxon>Flavobacteriales</taxon>
        <taxon>Flavobacteriaceae</taxon>
        <taxon>Zobellia</taxon>
    </lineage>
</organism>
<dbReference type="InterPro" id="IPR024311">
    <property type="entry name" value="Lipocalin-like"/>
</dbReference>
<name>A0ABS5W9L1_9FLAO</name>
<evidence type="ECO:0000313" key="3">
    <source>
        <dbReference type="Proteomes" id="UP000740413"/>
    </source>
</evidence>
<dbReference type="RefSeq" id="WP_214610359.1">
    <property type="nucleotide sequence ID" value="NZ_JACATN010000001.1"/>
</dbReference>
<proteinExistence type="predicted"/>
<protein>
    <submittedName>
        <fullName evidence="2">Lipocalin family protein</fullName>
    </submittedName>
</protein>
<dbReference type="EMBL" id="JACATN010000001">
    <property type="protein sequence ID" value="MBT2160103.1"/>
    <property type="molecule type" value="Genomic_DNA"/>
</dbReference>
<sequence length="139" mass="15618">MKKPILLLILAIGCTFTSCKQDDSGGDGDLLGTWFLTTYVDNEGEEPADECESKNIVRFKDGNVFDYQYHTTDNASGDCIEGIHDSGTWSYLFDRKVQLDYGTEGRSDVTVAKYKISGDILTLTFDEGNGEYHEKYKKE</sequence>
<keyword evidence="3" id="KW-1185">Reference proteome</keyword>
<dbReference type="Pfam" id="PF13648">
    <property type="entry name" value="Lipocalin_4"/>
    <property type="match status" value="1"/>
</dbReference>